<feature type="region of interest" description="Disordered" evidence="1">
    <location>
        <begin position="21"/>
        <end position="40"/>
    </location>
</feature>
<evidence type="ECO:0000256" key="2">
    <source>
        <dbReference type="SAM" id="SignalP"/>
    </source>
</evidence>
<keyword evidence="3" id="KW-1185">Reference proteome</keyword>
<protein>
    <submittedName>
        <fullName evidence="4">Neuropeptide-Like Protein</fullName>
    </submittedName>
</protein>
<dbReference type="AlphaFoldDB" id="A0A1I7YL47"/>
<accession>A0A1I7YL47</accession>
<name>A0A1I7YL47_9BILA</name>
<evidence type="ECO:0000313" key="3">
    <source>
        <dbReference type="Proteomes" id="UP000095287"/>
    </source>
</evidence>
<keyword evidence="2" id="KW-0732">Signal</keyword>
<feature type="chain" id="PRO_5009312319" evidence="2">
    <location>
        <begin position="20"/>
        <end position="93"/>
    </location>
</feature>
<dbReference type="WBParaSite" id="L893_g1745.t1">
    <property type="protein sequence ID" value="L893_g1745.t1"/>
    <property type="gene ID" value="L893_g1745"/>
</dbReference>
<proteinExistence type="predicted"/>
<organism evidence="3 4">
    <name type="scientific">Steinernema glaseri</name>
    <dbReference type="NCBI Taxonomy" id="37863"/>
    <lineage>
        <taxon>Eukaryota</taxon>
        <taxon>Metazoa</taxon>
        <taxon>Ecdysozoa</taxon>
        <taxon>Nematoda</taxon>
        <taxon>Chromadorea</taxon>
        <taxon>Rhabditida</taxon>
        <taxon>Tylenchina</taxon>
        <taxon>Panagrolaimomorpha</taxon>
        <taxon>Strongyloidoidea</taxon>
        <taxon>Steinernematidae</taxon>
        <taxon>Steinernema</taxon>
    </lineage>
</organism>
<evidence type="ECO:0000256" key="1">
    <source>
        <dbReference type="SAM" id="MobiDB-lite"/>
    </source>
</evidence>
<evidence type="ECO:0000313" key="4">
    <source>
        <dbReference type="WBParaSite" id="L893_g1745.t1"/>
    </source>
</evidence>
<sequence>MKFLLVLIVVLFFVNISFGAEGSYETPEGSSKDLQDKRSGHPTWRQYARVRHIAHGGMPVRGGPSAFWEGSRPGFVRFIRTRPYTGEMDLPYY</sequence>
<reference evidence="4" key="1">
    <citation type="submission" date="2016-11" db="UniProtKB">
        <authorList>
            <consortium name="WormBaseParasite"/>
        </authorList>
    </citation>
    <scope>IDENTIFICATION</scope>
</reference>
<dbReference type="Proteomes" id="UP000095287">
    <property type="component" value="Unplaced"/>
</dbReference>
<feature type="signal peptide" evidence="2">
    <location>
        <begin position="1"/>
        <end position="19"/>
    </location>
</feature>
<feature type="compositionally biased region" description="Basic and acidic residues" evidence="1">
    <location>
        <begin position="30"/>
        <end position="39"/>
    </location>
</feature>